<dbReference type="Proteomes" id="UP000075025">
    <property type="component" value="Unassembled WGS sequence"/>
</dbReference>
<dbReference type="NCBIfam" id="NF005928">
    <property type="entry name" value="PRK07945.1"/>
    <property type="match status" value="1"/>
</dbReference>
<proteinExistence type="predicted"/>
<dbReference type="OrthoDB" id="9808747at2"/>
<protein>
    <recommendedName>
        <fullName evidence="1">Polymerase/histidinol phosphatase N-terminal domain-containing protein</fullName>
    </recommendedName>
</protein>
<dbReference type="SUPFAM" id="SSF89550">
    <property type="entry name" value="PHP domain-like"/>
    <property type="match status" value="1"/>
</dbReference>
<dbReference type="SUPFAM" id="SSF47802">
    <property type="entry name" value="DNA polymerase beta, N-terminal domain-like"/>
    <property type="match status" value="1"/>
</dbReference>
<evidence type="ECO:0000259" key="1">
    <source>
        <dbReference type="SMART" id="SM00481"/>
    </source>
</evidence>
<dbReference type="GO" id="GO:0008270">
    <property type="term" value="F:zinc ion binding"/>
    <property type="evidence" value="ECO:0007669"/>
    <property type="project" value="TreeGrafter"/>
</dbReference>
<dbReference type="PATRIC" id="fig|2033.6.peg.3361"/>
<dbReference type="InterPro" id="IPR003141">
    <property type="entry name" value="Pol/His_phosphatase_N"/>
</dbReference>
<dbReference type="CDD" id="cd07436">
    <property type="entry name" value="PHP_PolX"/>
    <property type="match status" value="1"/>
</dbReference>
<gene>
    <name evidence="2" type="ORF">NS220_01350</name>
</gene>
<dbReference type="Gene3D" id="3.20.20.140">
    <property type="entry name" value="Metal-dependent hydrolases"/>
    <property type="match status" value="1"/>
</dbReference>
<evidence type="ECO:0000313" key="3">
    <source>
        <dbReference type="Proteomes" id="UP000075025"/>
    </source>
</evidence>
<reference evidence="2 3" key="1">
    <citation type="journal article" date="2016" name="Front. Microbiol.">
        <title>Genomic Resource of Rice Seed Associated Bacteria.</title>
        <authorList>
            <person name="Midha S."/>
            <person name="Bansal K."/>
            <person name="Sharma S."/>
            <person name="Kumar N."/>
            <person name="Patil P.P."/>
            <person name="Chaudhry V."/>
            <person name="Patil P.B."/>
        </authorList>
    </citation>
    <scope>NUCLEOTIDE SEQUENCE [LARGE SCALE GENOMIC DNA]</scope>
    <source>
        <strain evidence="2 3">NS220</strain>
    </source>
</reference>
<dbReference type="InterPro" id="IPR016195">
    <property type="entry name" value="Pol/histidinol_Pase-like"/>
</dbReference>
<dbReference type="Gene3D" id="1.10.150.110">
    <property type="entry name" value="DNA polymerase beta, N-terminal domain-like"/>
    <property type="match status" value="1"/>
</dbReference>
<dbReference type="InterPro" id="IPR050243">
    <property type="entry name" value="PHP_phosphatase"/>
</dbReference>
<dbReference type="EMBL" id="LDRT01000007">
    <property type="protein sequence ID" value="KTR96573.1"/>
    <property type="molecule type" value="Genomic_DNA"/>
</dbReference>
<dbReference type="InterPro" id="IPR047967">
    <property type="entry name" value="PolX_PHP"/>
</dbReference>
<dbReference type="RefSeq" id="WP_058622314.1">
    <property type="nucleotide sequence ID" value="NZ_LDRT01000007.1"/>
</dbReference>
<sequence>MRPLDALNEIAYLLERERASRYKSKAFRTAAAAIDGLSEAELRDPGLRRRSGIGESTFAVIQQALAGGVPERLAALRETKGAVGGEALRATLRGDLHSHSEWSDGVTPIEAMVEAGCALGHEYLAVTDHSPRLTVANGLSPERLRAQLEVVRGLSGGGFTLLSGIEVDILDDGELDQEDALLRELDVVVASAHSKLRMDRAPMTRRLVAAASDPRVDVLGHVTGRLVEGARGTRPPSEFDARAVFAACAASGVAVEINSRPERQDPPDELIAIALSEGCLFSIDSDAHAPGQLSLLDYGAARAEAAGVPHDRVVTTWPLGRLREWLERER</sequence>
<feature type="domain" description="Polymerase/histidinol phosphatase N-terminal" evidence="1">
    <location>
        <begin position="94"/>
        <end position="171"/>
    </location>
</feature>
<dbReference type="InterPro" id="IPR027421">
    <property type="entry name" value="DNA_pol_lamdba_lyase_dom_sf"/>
</dbReference>
<dbReference type="GO" id="GO:0042578">
    <property type="term" value="F:phosphoric ester hydrolase activity"/>
    <property type="evidence" value="ECO:0007669"/>
    <property type="project" value="TreeGrafter"/>
</dbReference>
<dbReference type="PANTHER" id="PTHR36928:SF1">
    <property type="entry name" value="PHOSPHATASE YCDX-RELATED"/>
    <property type="match status" value="1"/>
</dbReference>
<dbReference type="Pfam" id="PF02811">
    <property type="entry name" value="PHP"/>
    <property type="match status" value="1"/>
</dbReference>
<dbReference type="GO" id="GO:0005829">
    <property type="term" value="C:cytosol"/>
    <property type="evidence" value="ECO:0007669"/>
    <property type="project" value="TreeGrafter"/>
</dbReference>
<dbReference type="SMART" id="SM00481">
    <property type="entry name" value="POLIIIAc"/>
    <property type="match status" value="1"/>
</dbReference>
<dbReference type="AlphaFoldDB" id="A0A147F149"/>
<organism evidence="2 3">
    <name type="scientific">Microbacterium testaceum</name>
    <name type="common">Aureobacterium testaceum</name>
    <name type="synonym">Brevibacterium testaceum</name>
    <dbReference type="NCBI Taxonomy" id="2033"/>
    <lineage>
        <taxon>Bacteria</taxon>
        <taxon>Bacillati</taxon>
        <taxon>Actinomycetota</taxon>
        <taxon>Actinomycetes</taxon>
        <taxon>Micrococcales</taxon>
        <taxon>Microbacteriaceae</taxon>
        <taxon>Microbacterium</taxon>
    </lineage>
</organism>
<dbReference type="InterPro" id="IPR004013">
    <property type="entry name" value="PHP_dom"/>
</dbReference>
<dbReference type="PANTHER" id="PTHR36928">
    <property type="entry name" value="PHOSPHATASE YCDX-RELATED"/>
    <property type="match status" value="1"/>
</dbReference>
<dbReference type="FunFam" id="3.20.20.140:FF:000047">
    <property type="entry name" value="PHP domain-containing protein"/>
    <property type="match status" value="1"/>
</dbReference>
<name>A0A147F149_MICTE</name>
<accession>A0A147F149</accession>
<comment type="caution">
    <text evidence="2">The sequence shown here is derived from an EMBL/GenBank/DDBJ whole genome shotgun (WGS) entry which is preliminary data.</text>
</comment>
<evidence type="ECO:0000313" key="2">
    <source>
        <dbReference type="EMBL" id="KTR96573.1"/>
    </source>
</evidence>